<sequence>MAYPNNPSSPTELLTSLPDKFEAARHSGQLFFFESTAKDVYSSGRRFNLRCCPALLNKAKAKADALAALKKDGSPEAKRQRIANGDGEEHNKQNTAEPFKPPYVPELYVGCLEGLEDEPGMSILLNKYAVLPEHMLLCPPTYQPQNLPPTPPQLALAHQILVAASRHPTRPRRLLAFYNGGEGAGASQKWRHLQFIEVPGGRAPVEEWVQGVRFDQPNEPVVVPDLPYLHIVHPLPPIHSITYPPTSESSSELIDFLAPALMKCLDLAIDSLRFDGGKKDGGWNLLMTLEHLHLIPRSSPSFALDPPHEALELNSLGYAGMMLVRSEEEEKALLAKVEQDGGLMKVLKECGVPREWGEKAIEAAQIQHGMEQHS</sequence>
<comment type="caution">
    <text evidence="4">The sequence shown here is derived from an EMBL/GenBank/DDBJ whole genome shotgun (WGS) entry which is preliminary data.</text>
</comment>
<dbReference type="GO" id="GO:0009117">
    <property type="term" value="P:nucleotide metabolic process"/>
    <property type="evidence" value="ECO:0007669"/>
    <property type="project" value="InterPro"/>
</dbReference>
<dbReference type="InParanoid" id="A0A1Y2AKG2"/>
<keyword evidence="4" id="KW-0548">Nucleotidyltransferase</keyword>
<dbReference type="GO" id="GO:0005524">
    <property type="term" value="F:ATP binding"/>
    <property type="evidence" value="ECO:0007669"/>
    <property type="project" value="InterPro"/>
</dbReference>
<keyword evidence="4" id="KW-0808">Transferase</keyword>
<dbReference type="EMBL" id="MCFC01000085">
    <property type="protein sequence ID" value="ORY22984.1"/>
    <property type="molecule type" value="Genomic_DNA"/>
</dbReference>
<feature type="domain" description="ATP adenylyltransferase C-terminal" evidence="2">
    <location>
        <begin position="224"/>
        <end position="353"/>
    </location>
</feature>
<evidence type="ECO:0000313" key="4">
    <source>
        <dbReference type="EMBL" id="ORY22984.1"/>
    </source>
</evidence>
<dbReference type="Pfam" id="PF19327">
    <property type="entry name" value="Ap4A_phos_N"/>
    <property type="match status" value="1"/>
</dbReference>
<dbReference type="OrthoDB" id="10267950at2759"/>
<dbReference type="InterPro" id="IPR045759">
    <property type="entry name" value="Ap4A_phos1/2_N"/>
</dbReference>
<dbReference type="InterPro" id="IPR009163">
    <property type="entry name" value="Ap4A_phos1/2"/>
</dbReference>
<evidence type="ECO:0000256" key="1">
    <source>
        <dbReference type="SAM" id="MobiDB-lite"/>
    </source>
</evidence>
<accession>A0A1Y2AKG2</accession>
<protein>
    <submittedName>
        <fullName evidence="4">ATP adenylyltransferase-domain-containing protein</fullName>
    </submittedName>
</protein>
<organism evidence="4 5">
    <name type="scientific">Naematelia encephala</name>
    <dbReference type="NCBI Taxonomy" id="71784"/>
    <lineage>
        <taxon>Eukaryota</taxon>
        <taxon>Fungi</taxon>
        <taxon>Dikarya</taxon>
        <taxon>Basidiomycota</taxon>
        <taxon>Agaricomycotina</taxon>
        <taxon>Tremellomycetes</taxon>
        <taxon>Tremellales</taxon>
        <taxon>Naemateliaceae</taxon>
        <taxon>Naematelia</taxon>
    </lineage>
</organism>
<reference evidence="4 5" key="1">
    <citation type="submission" date="2016-07" db="EMBL/GenBank/DDBJ databases">
        <title>Pervasive Adenine N6-methylation of Active Genes in Fungi.</title>
        <authorList>
            <consortium name="DOE Joint Genome Institute"/>
            <person name="Mondo S.J."/>
            <person name="Dannebaum R.O."/>
            <person name="Kuo R.C."/>
            <person name="Labutti K."/>
            <person name="Haridas S."/>
            <person name="Kuo A."/>
            <person name="Salamov A."/>
            <person name="Ahrendt S.R."/>
            <person name="Lipzen A."/>
            <person name="Sullivan W."/>
            <person name="Andreopoulos W.B."/>
            <person name="Clum A."/>
            <person name="Lindquist E."/>
            <person name="Daum C."/>
            <person name="Ramamoorthy G.K."/>
            <person name="Gryganskyi A."/>
            <person name="Culley D."/>
            <person name="Magnuson J.K."/>
            <person name="James T.Y."/>
            <person name="O'Malley M.A."/>
            <person name="Stajich J.E."/>
            <person name="Spatafora J.W."/>
            <person name="Visel A."/>
            <person name="Grigoriev I.V."/>
        </authorList>
    </citation>
    <scope>NUCLEOTIDE SEQUENCE [LARGE SCALE GENOMIC DNA]</scope>
    <source>
        <strain evidence="4 5">68-887.2</strain>
    </source>
</reference>
<dbReference type="GO" id="GO:0003877">
    <property type="term" value="F:ATP:ADP adenylyltransferase activity"/>
    <property type="evidence" value="ECO:0007669"/>
    <property type="project" value="InterPro"/>
</dbReference>
<dbReference type="AlphaFoldDB" id="A0A1Y2AKG2"/>
<dbReference type="STRING" id="71784.A0A1Y2AKG2"/>
<dbReference type="InterPro" id="IPR019200">
    <property type="entry name" value="ATP_adenylylTrfase_C"/>
</dbReference>
<dbReference type="SUPFAM" id="SSF54197">
    <property type="entry name" value="HIT-like"/>
    <property type="match status" value="1"/>
</dbReference>
<evidence type="ECO:0000313" key="5">
    <source>
        <dbReference type="Proteomes" id="UP000193986"/>
    </source>
</evidence>
<feature type="domain" description="Ap4A phosphorylase 1/2 N-terminal" evidence="3">
    <location>
        <begin position="80"/>
        <end position="199"/>
    </location>
</feature>
<feature type="compositionally biased region" description="Basic and acidic residues" evidence="1">
    <location>
        <begin position="70"/>
        <end position="79"/>
    </location>
</feature>
<keyword evidence="5" id="KW-1185">Reference proteome</keyword>
<dbReference type="Gene3D" id="3.30.428.70">
    <property type="match status" value="1"/>
</dbReference>
<evidence type="ECO:0000259" key="3">
    <source>
        <dbReference type="Pfam" id="PF19327"/>
    </source>
</evidence>
<name>A0A1Y2AKG2_9TREE</name>
<dbReference type="Proteomes" id="UP000193986">
    <property type="component" value="Unassembled WGS sequence"/>
</dbReference>
<proteinExistence type="predicted"/>
<evidence type="ECO:0000259" key="2">
    <source>
        <dbReference type="Pfam" id="PF09830"/>
    </source>
</evidence>
<dbReference type="InterPro" id="IPR043171">
    <property type="entry name" value="Ap4A_phos1/2-like"/>
</dbReference>
<dbReference type="PANTHER" id="PTHR38420:SF1">
    <property type="entry name" value="PUTATIVE (AFU_ORTHOLOGUE AFUA_5G14690)-RELATED"/>
    <property type="match status" value="1"/>
</dbReference>
<dbReference type="PANTHER" id="PTHR38420">
    <property type="entry name" value="AP-4-A PHOSPHORYLASE II"/>
    <property type="match status" value="1"/>
</dbReference>
<gene>
    <name evidence="4" type="ORF">BCR39DRAFT_473554</name>
</gene>
<dbReference type="InterPro" id="IPR036265">
    <property type="entry name" value="HIT-like_sf"/>
</dbReference>
<dbReference type="Pfam" id="PF09830">
    <property type="entry name" value="ATP_transf"/>
    <property type="match status" value="1"/>
</dbReference>
<feature type="region of interest" description="Disordered" evidence="1">
    <location>
        <begin position="70"/>
        <end position="99"/>
    </location>
</feature>